<dbReference type="PANTHER" id="PTHR11439">
    <property type="entry name" value="GAG-POL-RELATED RETROTRANSPOSON"/>
    <property type="match status" value="1"/>
</dbReference>
<evidence type="ECO:0000313" key="3">
    <source>
        <dbReference type="Proteomes" id="UP000765509"/>
    </source>
</evidence>
<reference evidence="2" key="1">
    <citation type="submission" date="2021-03" db="EMBL/GenBank/DDBJ databases">
        <title>Draft genome sequence of rust myrtle Austropuccinia psidii MF-1, a brazilian biotype.</title>
        <authorList>
            <person name="Quecine M.C."/>
            <person name="Pachon D.M.R."/>
            <person name="Bonatelli M.L."/>
            <person name="Correr F.H."/>
            <person name="Franceschini L.M."/>
            <person name="Leite T.F."/>
            <person name="Margarido G.R.A."/>
            <person name="Almeida C.A."/>
            <person name="Ferrarezi J.A."/>
            <person name="Labate C.A."/>
        </authorList>
    </citation>
    <scope>NUCLEOTIDE SEQUENCE</scope>
    <source>
        <strain evidence="2">MF-1</strain>
    </source>
</reference>
<dbReference type="CDD" id="cd09272">
    <property type="entry name" value="RNase_HI_RT_Ty1"/>
    <property type="match status" value="1"/>
</dbReference>
<accession>A0A9Q3F963</accession>
<evidence type="ECO:0000313" key="2">
    <source>
        <dbReference type="EMBL" id="MBW0535863.1"/>
    </source>
</evidence>
<dbReference type="SUPFAM" id="SSF56672">
    <property type="entry name" value="DNA/RNA polymerases"/>
    <property type="match status" value="1"/>
</dbReference>
<sequence>MSAYRVLYPDDGKILISRHVLFDKSKFPCLSFPSSVDSRLVVPFSINGEGEFVDEAQSPSSEAQEAVDEVRVSDARVGVLSTEVAVDEASSSSVTEEPDPPGPLRLRVIGPRHPTLVSCDIDQSNILPFPRRPETFFSSACTTPRTFKEATSSPDQEVWLNAISKELKSMADLNVWEVVDIDPSYKLVGITWVFKIKKDHLGKVIDHKARLCAQGFTQTFGVDFEKTYSPTGRLNSLRVLIAFATTNRLLFHQIDVKSAFLNVPLSETVFLAVPQGVDLDKRKRLRDWLVKVGFFSCTLDPCVFFRSSPSALWLYVHVDDIAIFGKEVETFKAEISSEFDIKYLGKADLMLGIKVTQAKDCVTLDQHHFADALLDLYGMNNCRPVSTPLVPNQHLSSATDKESSAFLSLGVNYRSAIGSVNYLSTATRPDLSHAVSSLSQFLERPGINHWKAFLHLLQYLKGSQNLALTYEAGSEHGIAAYSDADWGNCTDTRRSVTGYLVQFNNCLVIWKTRKQPTVSLSTSEAEYKSLCDVTSELLWLRQWCSKSRLTNSVSPTPVHEDNQGCINAASGNSNINGRRMKHVNIQLHFVREAVKNSDIELRYTPTSEMLADFLTKSLAIVFVVYSRYHLVLVTIIVVSHLSSTLSSKTFTLTIISISIYNQDKDNFLSGQAILLSTTTLNILSCKGGLLFVSCSWLPNNMAEVTMFLSSILVVFVYRT</sequence>
<gene>
    <name evidence="2" type="ORF">O181_075578</name>
</gene>
<dbReference type="InterPro" id="IPR013103">
    <property type="entry name" value="RVT_2"/>
</dbReference>
<keyword evidence="3" id="KW-1185">Reference proteome</keyword>
<name>A0A9Q3F963_9BASI</name>
<dbReference type="Proteomes" id="UP000765509">
    <property type="component" value="Unassembled WGS sequence"/>
</dbReference>
<dbReference type="OrthoDB" id="3344688at2759"/>
<dbReference type="Pfam" id="PF07727">
    <property type="entry name" value="RVT_2"/>
    <property type="match status" value="2"/>
</dbReference>
<dbReference type="AlphaFoldDB" id="A0A9Q3F963"/>
<comment type="caution">
    <text evidence="2">The sequence shown here is derived from an EMBL/GenBank/DDBJ whole genome shotgun (WGS) entry which is preliminary data.</text>
</comment>
<dbReference type="PANTHER" id="PTHR11439:SF440">
    <property type="entry name" value="INTEGRASE CATALYTIC DOMAIN-CONTAINING PROTEIN"/>
    <property type="match status" value="1"/>
</dbReference>
<proteinExistence type="predicted"/>
<feature type="domain" description="Reverse transcriptase Ty1/copia-type" evidence="1">
    <location>
        <begin position="284"/>
        <end position="390"/>
    </location>
</feature>
<dbReference type="InterPro" id="IPR043502">
    <property type="entry name" value="DNA/RNA_pol_sf"/>
</dbReference>
<organism evidence="2 3">
    <name type="scientific">Austropuccinia psidii MF-1</name>
    <dbReference type="NCBI Taxonomy" id="1389203"/>
    <lineage>
        <taxon>Eukaryota</taxon>
        <taxon>Fungi</taxon>
        <taxon>Dikarya</taxon>
        <taxon>Basidiomycota</taxon>
        <taxon>Pucciniomycotina</taxon>
        <taxon>Pucciniomycetes</taxon>
        <taxon>Pucciniales</taxon>
        <taxon>Sphaerophragmiaceae</taxon>
        <taxon>Austropuccinia</taxon>
    </lineage>
</organism>
<evidence type="ECO:0000259" key="1">
    <source>
        <dbReference type="Pfam" id="PF07727"/>
    </source>
</evidence>
<dbReference type="EMBL" id="AVOT02040626">
    <property type="protein sequence ID" value="MBW0535863.1"/>
    <property type="molecule type" value="Genomic_DNA"/>
</dbReference>
<feature type="domain" description="Reverse transcriptase Ty1/copia-type" evidence="1">
    <location>
        <begin position="174"/>
        <end position="282"/>
    </location>
</feature>
<protein>
    <recommendedName>
        <fullName evidence="1">Reverse transcriptase Ty1/copia-type domain-containing protein</fullName>
    </recommendedName>
</protein>